<evidence type="ECO:0000256" key="1">
    <source>
        <dbReference type="SAM" id="MobiDB-lite"/>
    </source>
</evidence>
<protein>
    <recommendedName>
        <fullName evidence="4">Myb-like domain-containing protein</fullName>
    </recommendedName>
</protein>
<feature type="compositionally biased region" description="Polar residues" evidence="1">
    <location>
        <begin position="26"/>
        <end position="42"/>
    </location>
</feature>
<name>A0A017SP03_ASPRC</name>
<dbReference type="RefSeq" id="XP_040642391.1">
    <property type="nucleotide sequence ID" value="XM_040778677.1"/>
</dbReference>
<evidence type="ECO:0000313" key="3">
    <source>
        <dbReference type="Proteomes" id="UP000019804"/>
    </source>
</evidence>
<gene>
    <name evidence="2" type="ORF">EURHEDRAFT_374759</name>
</gene>
<reference evidence="3" key="1">
    <citation type="journal article" date="2014" name="Nat. Commun.">
        <title>Genomic adaptations of the halophilic Dead Sea filamentous fungus Eurotium rubrum.</title>
        <authorList>
            <person name="Kis-Papo T."/>
            <person name="Weig A.R."/>
            <person name="Riley R."/>
            <person name="Persoh D."/>
            <person name="Salamov A."/>
            <person name="Sun H."/>
            <person name="Lipzen A."/>
            <person name="Wasser S.P."/>
            <person name="Rambold G."/>
            <person name="Grigoriev I.V."/>
            <person name="Nevo E."/>
        </authorList>
    </citation>
    <scope>NUCLEOTIDE SEQUENCE [LARGE SCALE GENOMIC DNA]</scope>
    <source>
        <strain evidence="3">CBS 135680</strain>
    </source>
</reference>
<evidence type="ECO:0000313" key="2">
    <source>
        <dbReference type="EMBL" id="EYE98703.1"/>
    </source>
</evidence>
<feature type="compositionally biased region" description="Basic and acidic residues" evidence="1">
    <location>
        <begin position="53"/>
        <end position="66"/>
    </location>
</feature>
<dbReference type="Proteomes" id="UP000019804">
    <property type="component" value="Unassembled WGS sequence"/>
</dbReference>
<accession>A0A017SP03</accession>
<dbReference type="AlphaFoldDB" id="A0A017SP03"/>
<dbReference type="OrthoDB" id="5375264at2759"/>
<dbReference type="EMBL" id="KK088413">
    <property type="protein sequence ID" value="EYE98703.1"/>
    <property type="molecule type" value="Genomic_DNA"/>
</dbReference>
<dbReference type="STRING" id="1388766.A0A017SP03"/>
<dbReference type="HOGENOM" id="CLU_089680_0_0_1"/>
<organism evidence="2 3">
    <name type="scientific">Aspergillus ruber (strain CBS 135680)</name>
    <dbReference type="NCBI Taxonomy" id="1388766"/>
    <lineage>
        <taxon>Eukaryota</taxon>
        <taxon>Fungi</taxon>
        <taxon>Dikarya</taxon>
        <taxon>Ascomycota</taxon>
        <taxon>Pezizomycotina</taxon>
        <taxon>Eurotiomycetes</taxon>
        <taxon>Eurotiomycetidae</taxon>
        <taxon>Eurotiales</taxon>
        <taxon>Aspergillaceae</taxon>
        <taxon>Aspergillus</taxon>
        <taxon>Aspergillus subgen. Aspergillus</taxon>
    </lineage>
</organism>
<keyword evidence="3" id="KW-1185">Reference proteome</keyword>
<proteinExistence type="predicted"/>
<dbReference type="GeneID" id="63693801"/>
<feature type="region of interest" description="Disordered" evidence="1">
    <location>
        <begin position="26"/>
        <end position="101"/>
    </location>
</feature>
<evidence type="ECO:0008006" key="4">
    <source>
        <dbReference type="Google" id="ProtNLM"/>
    </source>
</evidence>
<sequence>MSFTAINGENADILFAKQNPDLNELTMTTTNLPIPTQTPSTTPRKRARGKTTFNDKADNPESEQGHGHGTPSKKSNLKLKSPTKRPPGLGPIPTTYEQASPEDKLLIRLKDEDKPWSEITKTLEDSTGMTLGAGLRSRYARIKANLVGFEEGDGPILFELKKDIEHKQELEKWQRIAEGIEARSGNKYPITTLQKKFKELSKVNGGVSDAVVVKDGE</sequence>